<evidence type="ECO:0000256" key="1">
    <source>
        <dbReference type="ARBA" id="ARBA00022786"/>
    </source>
</evidence>
<gene>
    <name evidence="3" type="ORF">Cni_G17961</name>
</gene>
<evidence type="ECO:0000313" key="4">
    <source>
        <dbReference type="Proteomes" id="UP001327560"/>
    </source>
</evidence>
<keyword evidence="4" id="KW-1185">Reference proteome</keyword>
<proteinExistence type="predicted"/>
<keyword evidence="1" id="KW-0833">Ubl conjugation pathway</keyword>
<protein>
    <recommendedName>
        <fullName evidence="5">ARM repeat superfamily protein</fullName>
    </recommendedName>
</protein>
<dbReference type="SUPFAM" id="SSF48371">
    <property type="entry name" value="ARM repeat"/>
    <property type="match status" value="1"/>
</dbReference>
<organism evidence="3 4">
    <name type="scientific">Canna indica</name>
    <name type="common">Indian-shot</name>
    <dbReference type="NCBI Taxonomy" id="4628"/>
    <lineage>
        <taxon>Eukaryota</taxon>
        <taxon>Viridiplantae</taxon>
        <taxon>Streptophyta</taxon>
        <taxon>Embryophyta</taxon>
        <taxon>Tracheophyta</taxon>
        <taxon>Spermatophyta</taxon>
        <taxon>Magnoliopsida</taxon>
        <taxon>Liliopsida</taxon>
        <taxon>Zingiberales</taxon>
        <taxon>Cannaceae</taxon>
        <taxon>Canna</taxon>
    </lineage>
</organism>
<evidence type="ECO:0008006" key="5">
    <source>
        <dbReference type="Google" id="ProtNLM"/>
    </source>
</evidence>
<name>A0AAQ3QH92_9LILI</name>
<dbReference type="PROSITE" id="PS50176">
    <property type="entry name" value="ARM_REPEAT"/>
    <property type="match status" value="1"/>
</dbReference>
<dbReference type="Proteomes" id="UP001327560">
    <property type="component" value="Chromosome 5"/>
</dbReference>
<dbReference type="InterPro" id="IPR016024">
    <property type="entry name" value="ARM-type_fold"/>
</dbReference>
<dbReference type="InterPro" id="IPR000225">
    <property type="entry name" value="Armadillo"/>
</dbReference>
<dbReference type="Gene3D" id="1.25.10.10">
    <property type="entry name" value="Leucine-rich Repeat Variant"/>
    <property type="match status" value="1"/>
</dbReference>
<dbReference type="PANTHER" id="PTHR23315">
    <property type="entry name" value="U BOX DOMAIN-CONTAINING"/>
    <property type="match status" value="1"/>
</dbReference>
<evidence type="ECO:0000256" key="2">
    <source>
        <dbReference type="PROSITE-ProRule" id="PRU00259"/>
    </source>
</evidence>
<feature type="repeat" description="ARM" evidence="2">
    <location>
        <begin position="56"/>
        <end position="98"/>
    </location>
</feature>
<evidence type="ECO:0000313" key="3">
    <source>
        <dbReference type="EMBL" id="WOL09208.1"/>
    </source>
</evidence>
<reference evidence="3 4" key="1">
    <citation type="submission" date="2023-10" db="EMBL/GenBank/DDBJ databases">
        <title>Chromosome-scale genome assembly provides insights into flower coloration mechanisms of Canna indica.</title>
        <authorList>
            <person name="Li C."/>
        </authorList>
    </citation>
    <scope>NUCLEOTIDE SEQUENCE [LARGE SCALE GENOMIC DNA]</scope>
    <source>
        <tissue evidence="3">Flower</tissue>
    </source>
</reference>
<sequence>MHDKNKATLGVAGSVAAVVKALASSPSVAAPRYHLLSSLAELDHFHGNCTLAVRAGAVPVLVRILGGPAEDLSGASVFVLARLARFEEGIKAIREMEGVTTLLVNGLRTGCTVSTESAMEVLVRLLEENVQLMRDVAGSEESSSLLVDLSITGSPKLREKAGLMMKMMEDSGVDCHAQGKLTTASS</sequence>
<accession>A0AAQ3QH92</accession>
<dbReference type="InterPro" id="IPR011989">
    <property type="entry name" value="ARM-like"/>
</dbReference>
<dbReference type="EMBL" id="CP136894">
    <property type="protein sequence ID" value="WOL09208.1"/>
    <property type="molecule type" value="Genomic_DNA"/>
</dbReference>
<dbReference type="PANTHER" id="PTHR23315:SF254">
    <property type="entry name" value="KINESIN-ASSOCIATED PROTEIN"/>
    <property type="match status" value="1"/>
</dbReference>
<dbReference type="AlphaFoldDB" id="A0AAQ3QH92"/>